<dbReference type="FunFam" id="3.40.50.970:FF:000003">
    <property type="entry name" value="Transketolase"/>
    <property type="match status" value="1"/>
</dbReference>
<dbReference type="CDD" id="cd02012">
    <property type="entry name" value="TPP_TK"/>
    <property type="match status" value="1"/>
</dbReference>
<dbReference type="CDD" id="cd07033">
    <property type="entry name" value="TPP_PYR_DXS_TK_like"/>
    <property type="match status" value="1"/>
</dbReference>
<dbReference type="GO" id="GO:0046872">
    <property type="term" value="F:metal ion binding"/>
    <property type="evidence" value="ECO:0007669"/>
    <property type="project" value="UniProtKB-KW"/>
</dbReference>
<dbReference type="EMBL" id="JAAXYO010000033">
    <property type="protein sequence ID" value="MBU2787072.1"/>
    <property type="molecule type" value="Genomic_DNA"/>
</dbReference>
<dbReference type="Gene3D" id="3.40.50.920">
    <property type="match status" value="1"/>
</dbReference>
<feature type="binding site" evidence="14">
    <location>
        <position position="440"/>
    </location>
    <ligand>
        <name>thiamine diphosphate</name>
        <dbReference type="ChEBI" id="CHEBI:58937"/>
    </ligand>
</feature>
<comment type="cofactor">
    <cofactor evidence="15">
        <name>Mg(2+)</name>
        <dbReference type="ChEBI" id="CHEBI:18420"/>
    </cofactor>
    <text evidence="15">Binds 1 Mg(2+) ion per subunit. Can also utilize other divalent metal cations, such as Ca(2+), Mn(2+) and Co(2+).</text>
</comment>
<evidence type="ECO:0000256" key="1">
    <source>
        <dbReference type="ARBA" id="ARBA00001913"/>
    </source>
</evidence>
<feature type="binding site" evidence="15">
    <location>
        <position position="188"/>
    </location>
    <ligand>
        <name>Mg(2+)</name>
        <dbReference type="ChEBI" id="CHEBI:18420"/>
    </ligand>
</feature>
<dbReference type="InterPro" id="IPR029061">
    <property type="entry name" value="THDP-binding"/>
</dbReference>
<feature type="binding site" evidence="15">
    <location>
        <position position="156"/>
    </location>
    <ligand>
        <name>Mg(2+)</name>
        <dbReference type="ChEBI" id="CHEBI:18420"/>
    </ligand>
</feature>
<dbReference type="NCBIfam" id="TIGR00232">
    <property type="entry name" value="tktlase_bact"/>
    <property type="match status" value="1"/>
</dbReference>
<comment type="caution">
    <text evidence="19">The sequence shown here is derived from an EMBL/GenBank/DDBJ whole genome shotgun (WGS) entry which is preliminary data.</text>
</comment>
<evidence type="ECO:0000256" key="4">
    <source>
        <dbReference type="ARBA" id="ARBA00011738"/>
    </source>
</evidence>
<dbReference type="SUPFAM" id="SSF52922">
    <property type="entry name" value="TK C-terminal domain-like"/>
    <property type="match status" value="1"/>
</dbReference>
<feature type="binding site" evidence="13">
    <location>
        <position position="472"/>
    </location>
    <ligand>
        <name>substrate</name>
    </ligand>
</feature>
<feature type="binding site" evidence="14">
    <location>
        <position position="262"/>
    </location>
    <ligand>
        <name>thiamine diphosphate</name>
        <dbReference type="ChEBI" id="CHEBI:58937"/>
    </ligand>
</feature>
<feature type="active site" description="Proton donor" evidence="12">
    <location>
        <position position="414"/>
    </location>
</feature>
<protein>
    <recommendedName>
        <fullName evidence="5 11">Transketolase</fullName>
        <ecNumber evidence="5 11">2.2.1.1</ecNumber>
    </recommendedName>
</protein>
<organism evidence="19 20">
    <name type="scientific">Igneacidithiobacillus copahuensis</name>
    <dbReference type="NCBI Taxonomy" id="2724909"/>
    <lineage>
        <taxon>Bacteria</taxon>
        <taxon>Pseudomonadati</taxon>
        <taxon>Pseudomonadota</taxon>
        <taxon>Acidithiobacillia</taxon>
        <taxon>Acidithiobacillales</taxon>
        <taxon>Acidithiobacillaceae</taxon>
        <taxon>Igneacidithiobacillus</taxon>
    </lineage>
</organism>
<feature type="domain" description="Transketolase-like pyrimidine-binding" evidence="18">
    <location>
        <begin position="357"/>
        <end position="528"/>
    </location>
</feature>
<sequence length="666" mass="72144">MTVSRTELANAIRILSIDAVQKANSGHPGMPMGMADIAEVLWNDFLVHNPANPHWAGRDRFLLSNGHGSMLQYALLHLSGYDLSLDDIKAFRQWHSKTPGHPEYRDTPGVETTTGPLGQGLANGVGMALAERLLAKQFNRPGHEIVDNYTYVFLGDGCLMEGVSHEACSLAGVWGLNKLICFYDDNNISIDGHVDNWFADDTPARFEAYGWHVIRNINGHDPEAVKKAIVEARSQASKPVLICCKTVIGEGSPNKAGTHDVHGAALGADEVAATRKHLGWKSDEAFFVPQEIYQGWDARAKGKAAESNWQEKFAAYKTAFPKEAAEFERRLQGKPSTEFDAAIAKVIADFRAESPKIATRVASGKTIQGIAASLPEFIGGSADLSPSNNTRWKEAEDLGKNKVDGNYIHYGVREFGMSAIMNGVTLYGGFLPFGGTFLIFSDYSRNAIRMSALMGLRVVYVMTHDSIGLGEDGPTHQPIEQVNSLRLIPNLHVWRPADAVETAIAWESSVRQEKTPSLLALSRQNLPAMAHTDATVDGARRGGYVVKDAANGKPTGILIASGSEVELALAAQGKLAEQGVEVRVVSMPCLELFDAQDAAYRESVLPAALSKRLAVEAGTTGLWYKYVGLQGAVVGIDHFGASAPAPILFEKFGFTVDNVVARFKAL</sequence>
<keyword evidence="7 15" id="KW-0479">Metal-binding</keyword>
<gene>
    <name evidence="19" type="primary">tkt</name>
    <name evidence="19" type="ORF">HFQ13_02410</name>
</gene>
<feature type="transmembrane region" description="Helical" evidence="17">
    <location>
        <begin position="419"/>
        <end position="440"/>
    </location>
</feature>
<evidence type="ECO:0000313" key="19">
    <source>
        <dbReference type="EMBL" id="MBU2787072.1"/>
    </source>
</evidence>
<feature type="site" description="Important for catalytic activity" evidence="16">
    <location>
        <position position="27"/>
    </location>
</feature>
<accession>A0AAE3CIT4</accession>
<dbReference type="GO" id="GO:0005829">
    <property type="term" value="C:cytosol"/>
    <property type="evidence" value="ECO:0007669"/>
    <property type="project" value="TreeGrafter"/>
</dbReference>
<dbReference type="Pfam" id="PF02779">
    <property type="entry name" value="Transket_pyr"/>
    <property type="match status" value="1"/>
</dbReference>
<evidence type="ECO:0000259" key="18">
    <source>
        <dbReference type="SMART" id="SM00861"/>
    </source>
</evidence>
<feature type="binding site" evidence="14">
    <location>
        <position position="67"/>
    </location>
    <ligand>
        <name>thiamine diphosphate</name>
        <dbReference type="ChEBI" id="CHEBI:58937"/>
    </ligand>
</feature>
<feature type="binding site" evidence="13">
    <location>
        <position position="387"/>
    </location>
    <ligand>
        <name>substrate</name>
    </ligand>
</feature>
<dbReference type="GO" id="GO:0009052">
    <property type="term" value="P:pentose-phosphate shunt, non-oxidative branch"/>
    <property type="evidence" value="ECO:0007669"/>
    <property type="project" value="UniProtKB-ARBA"/>
</dbReference>
<dbReference type="InterPro" id="IPR005474">
    <property type="entry name" value="Transketolase_N"/>
</dbReference>
<dbReference type="SMART" id="SM00861">
    <property type="entry name" value="Transket_pyr"/>
    <property type="match status" value="1"/>
</dbReference>
<evidence type="ECO:0000256" key="7">
    <source>
        <dbReference type="ARBA" id="ARBA00022723"/>
    </source>
</evidence>
<feature type="binding site" evidence="13">
    <location>
        <position position="476"/>
    </location>
    <ligand>
        <name>substrate</name>
    </ligand>
</feature>
<dbReference type="InterPro" id="IPR009014">
    <property type="entry name" value="Transketo_C/PFOR_II"/>
</dbReference>
<keyword evidence="20" id="KW-1185">Reference proteome</keyword>
<dbReference type="InterPro" id="IPR033247">
    <property type="entry name" value="Transketolase_fam"/>
</dbReference>
<feature type="binding site" evidence="13">
    <location>
        <position position="464"/>
    </location>
    <ligand>
        <name>substrate</name>
    </ligand>
</feature>
<dbReference type="AlphaFoldDB" id="A0AAE3CIT4"/>
<keyword evidence="17" id="KW-1133">Transmembrane helix</keyword>
<evidence type="ECO:0000256" key="14">
    <source>
        <dbReference type="PIRSR" id="PIRSR605478-3"/>
    </source>
</evidence>
<comment type="catalytic activity">
    <reaction evidence="10">
        <text>D-sedoheptulose 7-phosphate + D-glyceraldehyde 3-phosphate = aldehydo-D-ribose 5-phosphate + D-xylulose 5-phosphate</text>
        <dbReference type="Rhea" id="RHEA:10508"/>
        <dbReference type="ChEBI" id="CHEBI:57483"/>
        <dbReference type="ChEBI" id="CHEBI:57737"/>
        <dbReference type="ChEBI" id="CHEBI:58273"/>
        <dbReference type="ChEBI" id="CHEBI:59776"/>
        <dbReference type="EC" id="2.2.1.1"/>
    </reaction>
</comment>
<evidence type="ECO:0000256" key="8">
    <source>
        <dbReference type="ARBA" id="ARBA00022842"/>
    </source>
</evidence>
<proteinExistence type="inferred from homology"/>
<evidence type="ECO:0000256" key="10">
    <source>
        <dbReference type="ARBA" id="ARBA00049473"/>
    </source>
</evidence>
<evidence type="ECO:0000256" key="2">
    <source>
        <dbReference type="ARBA" id="ARBA00001941"/>
    </source>
</evidence>
<dbReference type="InterPro" id="IPR049557">
    <property type="entry name" value="Transketolase_CS"/>
</dbReference>
<feature type="binding site" evidence="14">
    <location>
        <position position="157"/>
    </location>
    <ligand>
        <name>thiamine diphosphate</name>
        <dbReference type="ChEBI" id="CHEBI:58937"/>
    </ligand>
</feature>
<evidence type="ECO:0000256" key="3">
    <source>
        <dbReference type="ARBA" id="ARBA00007131"/>
    </source>
</evidence>
<keyword evidence="6 19" id="KW-0808">Transferase</keyword>
<feature type="binding site" evidence="13">
    <location>
        <position position="262"/>
    </location>
    <ligand>
        <name>substrate</name>
    </ligand>
</feature>
<dbReference type="RefSeq" id="WP_215871391.1">
    <property type="nucleotide sequence ID" value="NZ_JAAXYO010000033.1"/>
</dbReference>
<comment type="cofactor">
    <cofactor evidence="2">
        <name>Co(2+)</name>
        <dbReference type="ChEBI" id="CHEBI:48828"/>
    </cofactor>
</comment>
<feature type="site" description="Important for catalytic activity" evidence="16">
    <location>
        <position position="262"/>
    </location>
</feature>
<dbReference type="Gene3D" id="3.40.50.970">
    <property type="match status" value="2"/>
</dbReference>
<comment type="cofactor">
    <cofactor evidence="14">
        <name>thiamine diphosphate</name>
        <dbReference type="ChEBI" id="CHEBI:58937"/>
    </cofactor>
    <text evidence="14">Binds 1 thiamine pyrophosphate per subunit. During the reaction, the substrate forms a covalent intermediate with the cofactor.</text>
</comment>
<feature type="binding site" evidence="13">
    <location>
        <position position="523"/>
    </location>
    <ligand>
        <name>substrate</name>
    </ligand>
</feature>
<comment type="subunit">
    <text evidence="4">Homodimer.</text>
</comment>
<feature type="binding site" evidence="15">
    <location>
        <position position="186"/>
    </location>
    <ligand>
        <name>Mg(2+)</name>
        <dbReference type="ChEBI" id="CHEBI:18420"/>
    </ligand>
</feature>
<dbReference type="SUPFAM" id="SSF52518">
    <property type="entry name" value="Thiamin diphosphate-binding fold (THDP-binding)"/>
    <property type="match status" value="2"/>
</dbReference>
<dbReference type="FunFam" id="3.40.50.920:FF:000003">
    <property type="entry name" value="Transketolase"/>
    <property type="match status" value="1"/>
</dbReference>
<feature type="binding site" evidence="13">
    <location>
        <position position="27"/>
    </location>
    <ligand>
        <name>substrate</name>
    </ligand>
</feature>
<dbReference type="Pfam" id="PF00456">
    <property type="entry name" value="Transketolase_N"/>
    <property type="match status" value="1"/>
</dbReference>
<dbReference type="PANTHER" id="PTHR43522:SF2">
    <property type="entry name" value="TRANSKETOLASE 1-RELATED"/>
    <property type="match status" value="1"/>
</dbReference>
<dbReference type="PROSITE" id="PS00801">
    <property type="entry name" value="TRANSKETOLASE_1"/>
    <property type="match status" value="1"/>
</dbReference>
<dbReference type="Proteomes" id="UP001197378">
    <property type="component" value="Unassembled WGS sequence"/>
</dbReference>
<evidence type="ECO:0000256" key="12">
    <source>
        <dbReference type="PIRSR" id="PIRSR605478-1"/>
    </source>
</evidence>
<evidence type="ECO:0000256" key="6">
    <source>
        <dbReference type="ARBA" id="ARBA00022679"/>
    </source>
</evidence>
<keyword evidence="8 15" id="KW-0460">Magnesium</keyword>
<dbReference type="InterPro" id="IPR005475">
    <property type="entry name" value="Transketolase-like_Pyr-bd"/>
</dbReference>
<dbReference type="GO" id="GO:0004802">
    <property type="term" value="F:transketolase activity"/>
    <property type="evidence" value="ECO:0007669"/>
    <property type="project" value="UniProtKB-UniRule"/>
</dbReference>
<comment type="cofactor">
    <cofactor evidence="1">
        <name>Ca(2+)</name>
        <dbReference type="ChEBI" id="CHEBI:29108"/>
    </cofactor>
</comment>
<evidence type="ECO:0000256" key="5">
    <source>
        <dbReference type="ARBA" id="ARBA00013152"/>
    </source>
</evidence>
<keyword evidence="17" id="KW-0472">Membrane</keyword>
<feature type="binding site" evidence="14">
    <location>
        <position position="186"/>
    </location>
    <ligand>
        <name>thiamine diphosphate</name>
        <dbReference type="ChEBI" id="CHEBI:58937"/>
    </ligand>
</feature>
<evidence type="ECO:0000256" key="15">
    <source>
        <dbReference type="PIRSR" id="PIRSR605478-4"/>
    </source>
</evidence>
<dbReference type="InterPro" id="IPR055152">
    <property type="entry name" value="Transketolase-like_C_2"/>
</dbReference>
<evidence type="ECO:0000256" key="16">
    <source>
        <dbReference type="PIRSR" id="PIRSR605478-5"/>
    </source>
</evidence>
<feature type="binding site" evidence="13">
    <location>
        <position position="360"/>
    </location>
    <ligand>
        <name>substrate</name>
    </ligand>
</feature>
<evidence type="ECO:0000256" key="17">
    <source>
        <dbReference type="SAM" id="Phobius"/>
    </source>
</evidence>
<dbReference type="PANTHER" id="PTHR43522">
    <property type="entry name" value="TRANSKETOLASE"/>
    <property type="match status" value="1"/>
</dbReference>
<keyword evidence="17" id="KW-0812">Transmembrane</keyword>
<evidence type="ECO:0000256" key="9">
    <source>
        <dbReference type="ARBA" id="ARBA00023052"/>
    </source>
</evidence>
<evidence type="ECO:0000256" key="11">
    <source>
        <dbReference type="NCBIfam" id="TIGR00232"/>
    </source>
</evidence>
<reference evidence="19" key="1">
    <citation type="journal article" date="2021" name="ISME J.">
        <title>Genomic evolution of the class Acidithiobacillia: deep-branching Proteobacteria living in extreme acidic conditions.</title>
        <authorList>
            <person name="Moya-Beltran A."/>
            <person name="Beard S."/>
            <person name="Rojas-Villalobos C."/>
            <person name="Issotta F."/>
            <person name="Gallardo Y."/>
            <person name="Ulloa R."/>
            <person name="Giaveno A."/>
            <person name="Degli Esposti M."/>
            <person name="Johnson D.B."/>
            <person name="Quatrini R."/>
        </authorList>
    </citation>
    <scope>NUCLEOTIDE SEQUENCE</scope>
    <source>
        <strain evidence="19">VAN18-1</strain>
    </source>
</reference>
<keyword evidence="9 14" id="KW-0786">Thiamine pyrophosphate</keyword>
<dbReference type="Pfam" id="PF22613">
    <property type="entry name" value="Transketolase_C_1"/>
    <property type="match status" value="1"/>
</dbReference>
<dbReference type="InterPro" id="IPR005478">
    <property type="entry name" value="Transketolase_bac-like"/>
</dbReference>
<feature type="binding site" evidence="14">
    <location>
        <begin position="115"/>
        <end position="117"/>
    </location>
    <ligand>
        <name>thiamine diphosphate</name>
        <dbReference type="ChEBI" id="CHEBI:58937"/>
    </ligand>
</feature>
<dbReference type="FunFam" id="3.40.50.970:FF:000004">
    <property type="entry name" value="Transketolase"/>
    <property type="match status" value="1"/>
</dbReference>
<evidence type="ECO:0000256" key="13">
    <source>
        <dbReference type="PIRSR" id="PIRSR605478-2"/>
    </source>
</evidence>
<comment type="similarity">
    <text evidence="3">Belongs to the transketolase family.</text>
</comment>
<dbReference type="EC" id="2.2.1.1" evidence="5 11"/>
<name>A0AAE3CIT4_9PROT</name>
<evidence type="ECO:0000313" key="20">
    <source>
        <dbReference type="Proteomes" id="UP001197378"/>
    </source>
</evidence>